<comment type="caution">
    <text evidence="1">The sequence shown here is derived from an EMBL/GenBank/DDBJ whole genome shotgun (WGS) entry which is preliminary data.</text>
</comment>
<evidence type="ECO:0000313" key="1">
    <source>
        <dbReference type="EMBL" id="MBB3729318.1"/>
    </source>
</evidence>
<dbReference type="AlphaFoldDB" id="A0A7W5Y963"/>
<dbReference type="Proteomes" id="UP000579945">
    <property type="component" value="Unassembled WGS sequence"/>
</dbReference>
<evidence type="ECO:0000313" key="2">
    <source>
        <dbReference type="Proteomes" id="UP000579945"/>
    </source>
</evidence>
<proteinExistence type="predicted"/>
<keyword evidence="1" id="KW-0808">Transferase</keyword>
<keyword evidence="2" id="KW-1185">Reference proteome</keyword>
<reference evidence="1 2" key="1">
    <citation type="submission" date="2020-08" db="EMBL/GenBank/DDBJ databases">
        <title>Sequencing the genomes of 1000 actinobacteria strains.</title>
        <authorList>
            <person name="Klenk H.-P."/>
        </authorList>
    </citation>
    <scope>NUCLEOTIDE SEQUENCE [LARGE SCALE GENOMIC DNA]</scope>
    <source>
        <strain evidence="1 2">DSM 44320</strain>
    </source>
</reference>
<dbReference type="RefSeq" id="WP_183652430.1">
    <property type="nucleotide sequence ID" value="NZ_BAAAXX010000021.1"/>
</dbReference>
<name>A0A7W5Y963_9ACTN</name>
<sequence length="48" mass="5438">MNKTHCPRCHTTLDEGPIMFRCARCRRAVFAADVETEYVPRLALTDAA</sequence>
<protein>
    <submittedName>
        <fullName evidence="1">tRNA(Ile2) C34 agmatinyltransferase TiaS</fullName>
    </submittedName>
</protein>
<dbReference type="GO" id="GO:0016740">
    <property type="term" value="F:transferase activity"/>
    <property type="evidence" value="ECO:0007669"/>
    <property type="project" value="UniProtKB-KW"/>
</dbReference>
<dbReference type="EMBL" id="JACIBV010000001">
    <property type="protein sequence ID" value="MBB3729318.1"/>
    <property type="molecule type" value="Genomic_DNA"/>
</dbReference>
<organism evidence="1 2">
    <name type="scientific">Nonomuraea dietziae</name>
    <dbReference type="NCBI Taxonomy" id="65515"/>
    <lineage>
        <taxon>Bacteria</taxon>
        <taxon>Bacillati</taxon>
        <taxon>Actinomycetota</taxon>
        <taxon>Actinomycetes</taxon>
        <taxon>Streptosporangiales</taxon>
        <taxon>Streptosporangiaceae</taxon>
        <taxon>Nonomuraea</taxon>
    </lineage>
</organism>
<accession>A0A7W5Y963</accession>
<dbReference type="GeneID" id="95391507"/>
<gene>
    <name evidence="1" type="ORF">FHR33_005178</name>
</gene>